<dbReference type="Proteomes" id="UP000528457">
    <property type="component" value="Unassembled WGS sequence"/>
</dbReference>
<reference evidence="2 3" key="1">
    <citation type="submission" date="2020-08" db="EMBL/GenBank/DDBJ databases">
        <title>Genomic Encyclopedia of Type Strains, Phase IV (KMG-IV): sequencing the most valuable type-strain genomes for metagenomic binning, comparative biology and taxonomic classification.</title>
        <authorList>
            <person name="Goeker M."/>
        </authorList>
    </citation>
    <scope>NUCLEOTIDE SEQUENCE [LARGE SCALE GENOMIC DNA]</scope>
    <source>
        <strain evidence="2 3">DSM 22368</strain>
    </source>
</reference>
<comment type="caution">
    <text evidence="2">The sequence shown here is derived from an EMBL/GenBank/DDBJ whole genome shotgun (WGS) entry which is preliminary data.</text>
</comment>
<name>A0A7X0MX05_9GAMM</name>
<dbReference type="AlphaFoldDB" id="A0A7X0MX05"/>
<evidence type="ECO:0000313" key="3">
    <source>
        <dbReference type="Proteomes" id="UP000528457"/>
    </source>
</evidence>
<organism evidence="2 3">
    <name type="scientific">Pseudoteredinibacter isoporae</name>
    <dbReference type="NCBI Taxonomy" id="570281"/>
    <lineage>
        <taxon>Bacteria</taxon>
        <taxon>Pseudomonadati</taxon>
        <taxon>Pseudomonadota</taxon>
        <taxon>Gammaproteobacteria</taxon>
        <taxon>Cellvibrionales</taxon>
        <taxon>Cellvibrionaceae</taxon>
        <taxon>Pseudoteredinibacter</taxon>
    </lineage>
</organism>
<gene>
    <name evidence="2" type="ORF">HNR48_000660</name>
</gene>
<proteinExistence type="predicted"/>
<keyword evidence="3" id="KW-1185">Reference proteome</keyword>
<feature type="signal peptide" evidence="1">
    <location>
        <begin position="1"/>
        <end position="23"/>
    </location>
</feature>
<feature type="chain" id="PRO_5030509283" evidence="1">
    <location>
        <begin position="24"/>
        <end position="609"/>
    </location>
</feature>
<accession>A0A7X0MX05</accession>
<dbReference type="EMBL" id="JACHHT010000001">
    <property type="protein sequence ID" value="MBB6520382.1"/>
    <property type="molecule type" value="Genomic_DNA"/>
</dbReference>
<keyword evidence="1" id="KW-0732">Signal</keyword>
<dbReference type="InParanoid" id="A0A7X0MX05"/>
<evidence type="ECO:0000313" key="2">
    <source>
        <dbReference type="EMBL" id="MBB6520382.1"/>
    </source>
</evidence>
<sequence>MKTGIFHFSFALALGLLSIASKAQMYLDPNGKGQLLMYPFYTAAADNDTYISLINSTDDFKAVSVRVLQAHDGRSVASLYLYLSPHDHWSAVITKTSDNEGARIRTADISCTIPTGIAAEKIGNIGEDLVFEGAENDTASNNEIGHIEVIEMGTLNYQESGDKYLHPLNNNTFSENDKNAIDSLKNAIKHTYYAPNDCSLLTTAWQAPSENTESIEPSSSAFYYPDTDDEPGDFTQARVPLAPPSGGLFGYGVIINVPDGTAAQYKAIAINNFMSGSYHPTPGGNEPGIDDGIPSATLRKKNGRKAVFLAGPLADLASNDIRNSRFIPSDKVSLLHVNRTRGATSSRLAGGGQIIAAIKDNNSRDSFNFYGDHRSNSSFVDVSGGEQGLGLPGSKEALSALLGRSRIINDYVLEPALNANTNWLITFPTARDFIAVAPDSTNEYITQRPFGTLGSQSGFPCPEITFEFWNREADGDTVLFDVNSGTTLRTSASPTLCSSANVVSFAHKTSMLNDDKSGSQINLNIPLSKQFSNGWAKLGFPNAKSIGRAGTPGQETEKIPPITVNGLPAIGFAIQKYVNNSATSAGALANYAVSKAHQYSTDIESGVSP</sequence>
<evidence type="ECO:0000256" key="1">
    <source>
        <dbReference type="SAM" id="SignalP"/>
    </source>
</evidence>
<dbReference type="RefSeq" id="WP_166851427.1">
    <property type="nucleotide sequence ID" value="NZ_JAAONY010000001.1"/>
</dbReference>
<protein>
    <submittedName>
        <fullName evidence="2">Uncharacterized protein</fullName>
    </submittedName>
</protein>